<reference evidence="2" key="1">
    <citation type="submission" date="2021-05" db="EMBL/GenBank/DDBJ databases">
        <authorList>
            <person name="Arsene-Ploetze F."/>
        </authorList>
    </citation>
    <scope>NUCLEOTIDE SEQUENCE</scope>
    <source>
        <strain evidence="2">DSM 42138</strain>
    </source>
</reference>
<feature type="region of interest" description="Disordered" evidence="1">
    <location>
        <begin position="11"/>
        <end position="108"/>
    </location>
</feature>
<dbReference type="AlphaFoldDB" id="A0A9W4GUZ8"/>
<evidence type="ECO:0000313" key="3">
    <source>
        <dbReference type="Proteomes" id="UP001152519"/>
    </source>
</evidence>
<accession>A0A9W4GUZ8</accession>
<keyword evidence="3" id="KW-1185">Reference proteome</keyword>
<evidence type="ECO:0000313" key="2">
    <source>
        <dbReference type="EMBL" id="CAG6397795.1"/>
    </source>
</evidence>
<proteinExistence type="predicted"/>
<sequence length="108" mass="11990">MNLFAVFRLRSPLSGQERGHDALQDDDTDQSLVGLRRVCRPGAQARAGRASQSPRRGRADAGAHGPARRGGPARRRRRVRRRLRLTTPTPITRGRNHDPELAAPRCVP</sequence>
<name>A0A9W4GUZ8_9ACTN</name>
<gene>
    <name evidence="2" type="ORF">SCOCK_60128</name>
</gene>
<organism evidence="2 3">
    <name type="scientific">Actinacidiphila cocklensis</name>
    <dbReference type="NCBI Taxonomy" id="887465"/>
    <lineage>
        <taxon>Bacteria</taxon>
        <taxon>Bacillati</taxon>
        <taxon>Actinomycetota</taxon>
        <taxon>Actinomycetes</taxon>
        <taxon>Kitasatosporales</taxon>
        <taxon>Streptomycetaceae</taxon>
        <taxon>Actinacidiphila</taxon>
    </lineage>
</organism>
<feature type="compositionally biased region" description="Basic residues" evidence="1">
    <location>
        <begin position="71"/>
        <end position="84"/>
    </location>
</feature>
<dbReference type="Proteomes" id="UP001152519">
    <property type="component" value="Unassembled WGS sequence"/>
</dbReference>
<protein>
    <submittedName>
        <fullName evidence="2">Uncharacterized protein</fullName>
    </submittedName>
</protein>
<evidence type="ECO:0000256" key="1">
    <source>
        <dbReference type="SAM" id="MobiDB-lite"/>
    </source>
</evidence>
<dbReference type="EMBL" id="CAJSLV010000092">
    <property type="protein sequence ID" value="CAG6397795.1"/>
    <property type="molecule type" value="Genomic_DNA"/>
</dbReference>
<comment type="caution">
    <text evidence="2">The sequence shown here is derived from an EMBL/GenBank/DDBJ whole genome shotgun (WGS) entry which is preliminary data.</text>
</comment>